<reference evidence="2 3" key="1">
    <citation type="submission" date="2018-07" db="EMBL/GenBank/DDBJ databases">
        <title>Genomic Encyclopedia of Type Strains, Phase III (KMG-III): the genomes of soil and plant-associated and newly described type strains.</title>
        <authorList>
            <person name="Whitman W."/>
        </authorList>
    </citation>
    <scope>NUCLEOTIDE SEQUENCE [LARGE SCALE GENOMIC DNA]</scope>
    <source>
        <strain evidence="2 3">31-25a</strain>
    </source>
</reference>
<evidence type="ECO:0000313" key="3">
    <source>
        <dbReference type="Proteomes" id="UP000253324"/>
    </source>
</evidence>
<dbReference type="Proteomes" id="UP000253324">
    <property type="component" value="Unassembled WGS sequence"/>
</dbReference>
<dbReference type="InterPro" id="IPR029068">
    <property type="entry name" value="Glyas_Bleomycin-R_OHBP_Dase"/>
</dbReference>
<comment type="caution">
    <text evidence="2">The sequence shown here is derived from an EMBL/GenBank/DDBJ whole genome shotgun (WGS) entry which is preliminary data.</text>
</comment>
<sequence length="219" mass="24014">MTETNQARTADMKLEIVVIPVSDPDRSKEFYANLGWRLDADFAGTDFRVMQFTPPGSGCSIIFGKNVTAAAPGSAQGLYLIVSDIEAARKELIERGVKVSEAFHPAGDVYTGPDEPYLFGRVRTAGLHPERGTYRSFASFSDPDGNGWLFQEVTARLPGRVDATDTIFTSSKELAAALRRAGAAHGEHEKRTGGEYDEGWPDWYAEYMVKEQSGEPLPT</sequence>
<dbReference type="Pfam" id="PF00903">
    <property type="entry name" value="Glyoxalase"/>
    <property type="match status" value="1"/>
</dbReference>
<dbReference type="Gene3D" id="3.10.180.10">
    <property type="entry name" value="2,3-Dihydroxybiphenyl 1,2-Dioxygenase, domain 1"/>
    <property type="match status" value="1"/>
</dbReference>
<dbReference type="OrthoDB" id="485032at2"/>
<dbReference type="InterPro" id="IPR004360">
    <property type="entry name" value="Glyas_Fos-R_dOase_dom"/>
</dbReference>
<organism evidence="2 3">
    <name type="scientific">Phyllobacterium bourgognense</name>
    <dbReference type="NCBI Taxonomy" id="314236"/>
    <lineage>
        <taxon>Bacteria</taxon>
        <taxon>Pseudomonadati</taxon>
        <taxon>Pseudomonadota</taxon>
        <taxon>Alphaproteobacteria</taxon>
        <taxon>Hyphomicrobiales</taxon>
        <taxon>Phyllobacteriaceae</taxon>
        <taxon>Phyllobacterium</taxon>
    </lineage>
</organism>
<dbReference type="PROSITE" id="PS51819">
    <property type="entry name" value="VOC"/>
    <property type="match status" value="1"/>
</dbReference>
<name>A0A368Z7B9_9HYPH</name>
<dbReference type="InterPro" id="IPR037523">
    <property type="entry name" value="VOC_core"/>
</dbReference>
<protein>
    <submittedName>
        <fullName evidence="2">Putative enzyme related to lactoylglutathione lyase</fullName>
    </submittedName>
</protein>
<feature type="domain" description="VOC" evidence="1">
    <location>
        <begin position="13"/>
        <end position="153"/>
    </location>
</feature>
<dbReference type="AlphaFoldDB" id="A0A368Z7B9"/>
<evidence type="ECO:0000313" key="2">
    <source>
        <dbReference type="EMBL" id="RCW86354.1"/>
    </source>
</evidence>
<dbReference type="SUPFAM" id="SSF54593">
    <property type="entry name" value="Glyoxalase/Bleomycin resistance protein/Dihydroxybiphenyl dioxygenase"/>
    <property type="match status" value="1"/>
</dbReference>
<accession>A0A368Z7B9</accession>
<evidence type="ECO:0000259" key="1">
    <source>
        <dbReference type="PROSITE" id="PS51819"/>
    </source>
</evidence>
<keyword evidence="2" id="KW-0456">Lyase</keyword>
<dbReference type="GO" id="GO:0016829">
    <property type="term" value="F:lyase activity"/>
    <property type="evidence" value="ECO:0007669"/>
    <property type="project" value="UniProtKB-KW"/>
</dbReference>
<gene>
    <name evidence="2" type="ORF">C7476_102334</name>
</gene>
<proteinExistence type="predicted"/>
<keyword evidence="3" id="KW-1185">Reference proteome</keyword>
<dbReference type="EMBL" id="QPJM01000002">
    <property type="protein sequence ID" value="RCW86354.1"/>
    <property type="molecule type" value="Genomic_DNA"/>
</dbReference>
<dbReference type="RefSeq" id="WP_114428845.1">
    <property type="nucleotide sequence ID" value="NZ_QPJM01000002.1"/>
</dbReference>